<feature type="compositionally biased region" description="Low complexity" evidence="1">
    <location>
        <begin position="101"/>
        <end position="119"/>
    </location>
</feature>
<feature type="compositionally biased region" description="Pro residues" evidence="1">
    <location>
        <begin position="234"/>
        <end position="251"/>
    </location>
</feature>
<feature type="region of interest" description="Disordered" evidence="1">
    <location>
        <begin position="101"/>
        <end position="135"/>
    </location>
</feature>
<name>A0A165A6Z4_XYLHT</name>
<proteinExistence type="predicted"/>
<keyword evidence="3" id="KW-1185">Reference proteome</keyword>
<evidence type="ECO:0000313" key="2">
    <source>
        <dbReference type="EMBL" id="KZF20043.1"/>
    </source>
</evidence>
<evidence type="ECO:0000256" key="1">
    <source>
        <dbReference type="SAM" id="MobiDB-lite"/>
    </source>
</evidence>
<organism evidence="2 3">
    <name type="scientific">Xylona heveae (strain CBS 132557 / TC161)</name>
    <dbReference type="NCBI Taxonomy" id="1328760"/>
    <lineage>
        <taxon>Eukaryota</taxon>
        <taxon>Fungi</taxon>
        <taxon>Dikarya</taxon>
        <taxon>Ascomycota</taxon>
        <taxon>Pezizomycotina</taxon>
        <taxon>Xylonomycetes</taxon>
        <taxon>Xylonales</taxon>
        <taxon>Xylonaceae</taxon>
        <taxon>Xylona</taxon>
    </lineage>
</organism>
<dbReference type="EMBL" id="KV407464">
    <property type="protein sequence ID" value="KZF20043.1"/>
    <property type="molecule type" value="Genomic_DNA"/>
</dbReference>
<feature type="region of interest" description="Disordered" evidence="1">
    <location>
        <begin position="225"/>
        <end position="262"/>
    </location>
</feature>
<dbReference type="RefSeq" id="XP_018185598.1">
    <property type="nucleotide sequence ID" value="XM_018336502.1"/>
</dbReference>
<dbReference type="AlphaFoldDB" id="A0A165A6Z4"/>
<feature type="compositionally biased region" description="Low complexity" evidence="1">
    <location>
        <begin position="252"/>
        <end position="261"/>
    </location>
</feature>
<dbReference type="Proteomes" id="UP000076632">
    <property type="component" value="Unassembled WGS sequence"/>
</dbReference>
<dbReference type="GeneID" id="28901639"/>
<evidence type="ECO:0000313" key="3">
    <source>
        <dbReference type="Proteomes" id="UP000076632"/>
    </source>
</evidence>
<dbReference type="OrthoDB" id="3914029at2759"/>
<accession>A0A165A6Z4</accession>
<reference evidence="2 3" key="1">
    <citation type="journal article" date="2016" name="Fungal Biol.">
        <title>The genome of Xylona heveae provides a window into fungal endophytism.</title>
        <authorList>
            <person name="Gazis R."/>
            <person name="Kuo A."/>
            <person name="Riley R."/>
            <person name="LaButti K."/>
            <person name="Lipzen A."/>
            <person name="Lin J."/>
            <person name="Amirebrahimi M."/>
            <person name="Hesse C.N."/>
            <person name="Spatafora J.W."/>
            <person name="Henrissat B."/>
            <person name="Hainaut M."/>
            <person name="Grigoriev I.V."/>
            <person name="Hibbett D.S."/>
        </authorList>
    </citation>
    <scope>NUCLEOTIDE SEQUENCE [LARGE SCALE GENOMIC DNA]</scope>
    <source>
        <strain evidence="2 3">TC161</strain>
    </source>
</reference>
<sequence>MSHSDYAQTSKSQSFYDTSIPTYEENSDSVSTSVSAAATVPSSSPHINLNLNLTAQLAAVRTQRIRNLINEHITPLLLSQVSSGLSRVTLVLVPSNAETLQSSPLQSSPLQSSPLQSSRHQSHHHREKQDYYSTSSLRHTTANDYSCAGQHHENKQDEKPEVIGFPATETSILRLVWLRGEQYRSEFWQRDVVLQELRDELDVQMWRLCCSRSFAPSFPSSPPFSLSPSLPSLPSSPPSFPATSLPLPPSLPSSSSSSPSSWNIFRRSKSDYRTMHQDQKTITTSATPTLNIPHIDSSTASNKLHIGVVLQDVSIRITTEMGLYDTRSGEAVVVSIDLG</sequence>
<dbReference type="InParanoid" id="A0A165A6Z4"/>
<gene>
    <name evidence="2" type="ORF">L228DRAFT_34300</name>
</gene>
<protein>
    <submittedName>
        <fullName evidence="2">Uncharacterized protein</fullName>
    </submittedName>
</protein>